<evidence type="ECO:0000256" key="4">
    <source>
        <dbReference type="ARBA" id="ARBA00022679"/>
    </source>
</evidence>
<dbReference type="EMBL" id="JAZHPZ010000017">
    <property type="protein sequence ID" value="MEF2968664.1"/>
    <property type="molecule type" value="Genomic_DNA"/>
</dbReference>
<keyword evidence="5" id="KW-0598">Phosphotransferase system</keyword>
<keyword evidence="9" id="KW-1185">Reference proteome</keyword>
<evidence type="ECO:0000256" key="6">
    <source>
        <dbReference type="ARBA" id="ARBA00022777"/>
    </source>
</evidence>
<dbReference type="RefSeq" id="WP_331848841.1">
    <property type="nucleotide sequence ID" value="NZ_JAZHPZ010000017.1"/>
</dbReference>
<evidence type="ECO:0000259" key="7">
    <source>
        <dbReference type="PROSITE" id="PS51093"/>
    </source>
</evidence>
<evidence type="ECO:0000256" key="1">
    <source>
        <dbReference type="ARBA" id="ARBA00004496"/>
    </source>
</evidence>
<evidence type="ECO:0000256" key="3">
    <source>
        <dbReference type="ARBA" id="ARBA00022597"/>
    </source>
</evidence>
<reference evidence="8 9" key="1">
    <citation type="submission" date="2024-02" db="EMBL/GenBank/DDBJ databases">
        <title>A nitrogen-fixing paenibacillus bacterium.</title>
        <authorList>
            <person name="Zhang W.L."/>
            <person name="Chen S.F."/>
        </authorList>
    </citation>
    <scope>NUCLEOTIDE SEQUENCE [LARGE SCALE GENOMIC DNA]</scope>
    <source>
        <strain evidence="8 9">M1</strain>
    </source>
</reference>
<gene>
    <name evidence="8" type="ORF">V3851_22950</name>
</gene>
<dbReference type="InterPro" id="IPR011055">
    <property type="entry name" value="Dup_hybrid_motif"/>
</dbReference>
<dbReference type="Proteomes" id="UP001306950">
    <property type="component" value="Unassembled WGS sequence"/>
</dbReference>
<accession>A0ABU7VY31</accession>
<evidence type="ECO:0000313" key="8">
    <source>
        <dbReference type="EMBL" id="MEF2968664.1"/>
    </source>
</evidence>
<evidence type="ECO:0000256" key="2">
    <source>
        <dbReference type="ARBA" id="ARBA00022448"/>
    </source>
</evidence>
<dbReference type="Pfam" id="PF00358">
    <property type="entry name" value="PTS_EIIA_1"/>
    <property type="match status" value="1"/>
</dbReference>
<keyword evidence="6" id="KW-0418">Kinase</keyword>
<protein>
    <submittedName>
        <fullName evidence="8">PTS glucose transporter subunit IIA</fullName>
    </submittedName>
</protein>
<keyword evidence="3 8" id="KW-0762">Sugar transport</keyword>
<dbReference type="PANTHER" id="PTHR45008">
    <property type="entry name" value="PTS SYSTEM GLUCOSE-SPECIFIC EIIA COMPONENT"/>
    <property type="match status" value="1"/>
</dbReference>
<evidence type="ECO:0000256" key="5">
    <source>
        <dbReference type="ARBA" id="ARBA00022683"/>
    </source>
</evidence>
<name>A0ABU7VY31_9BACL</name>
<comment type="subcellular location">
    <subcellularLocation>
        <location evidence="1">Cytoplasm</location>
    </subcellularLocation>
</comment>
<dbReference type="SUPFAM" id="SSF51261">
    <property type="entry name" value="Duplicated hybrid motif"/>
    <property type="match status" value="1"/>
</dbReference>
<dbReference type="InterPro" id="IPR001127">
    <property type="entry name" value="PTS_EIIA_1_perm"/>
</dbReference>
<keyword evidence="2" id="KW-0813">Transport</keyword>
<feature type="domain" description="PTS EIIA type-1" evidence="7">
    <location>
        <begin position="33"/>
        <end position="138"/>
    </location>
</feature>
<dbReference type="PROSITE" id="PS51093">
    <property type="entry name" value="PTS_EIIA_TYPE_1"/>
    <property type="match status" value="1"/>
</dbReference>
<dbReference type="NCBIfam" id="TIGR00830">
    <property type="entry name" value="PTBA"/>
    <property type="match status" value="1"/>
</dbReference>
<dbReference type="PANTHER" id="PTHR45008:SF1">
    <property type="entry name" value="PTS SYSTEM GLUCOSE-SPECIFIC EIIA COMPONENT"/>
    <property type="match status" value="1"/>
</dbReference>
<evidence type="ECO:0000313" key="9">
    <source>
        <dbReference type="Proteomes" id="UP001306950"/>
    </source>
</evidence>
<organism evidence="8 9">
    <name type="scientific">Paenibacillus haidiansis</name>
    <dbReference type="NCBI Taxonomy" id="1574488"/>
    <lineage>
        <taxon>Bacteria</taxon>
        <taxon>Bacillati</taxon>
        <taxon>Bacillota</taxon>
        <taxon>Bacilli</taxon>
        <taxon>Bacillales</taxon>
        <taxon>Paenibacillaceae</taxon>
        <taxon>Paenibacillus</taxon>
    </lineage>
</organism>
<sequence>MFFKRKEKKQVLTSLDVKSPLTGAVVALSEVPDEAFSGGAMGQGFAVEPEVGRLVAPFSGTVVHVMEKSKHAVMLEHDCGVQILMHIGMNTVSLKGEGFKLHIETGQRVEEGQLLIEFDMALIRQAGLPLITPVIVPIGQECVKRVEVVGEKSDCYIRVHL</sequence>
<dbReference type="Gene3D" id="2.70.70.10">
    <property type="entry name" value="Glucose Permease (Domain IIA)"/>
    <property type="match status" value="1"/>
</dbReference>
<dbReference type="PROSITE" id="PS00371">
    <property type="entry name" value="PTS_EIIA_TYPE_1_HIS"/>
    <property type="match status" value="1"/>
</dbReference>
<dbReference type="InterPro" id="IPR050890">
    <property type="entry name" value="PTS_EIIA_component"/>
</dbReference>
<comment type="caution">
    <text evidence="8">The sequence shown here is derived from an EMBL/GenBank/DDBJ whole genome shotgun (WGS) entry which is preliminary data.</text>
</comment>
<proteinExistence type="predicted"/>
<keyword evidence="4" id="KW-0808">Transferase</keyword>